<dbReference type="EMBL" id="CP006585">
    <property type="protein sequence ID" value="AGW12212.1"/>
    <property type="molecule type" value="Genomic_DNA"/>
</dbReference>
<accession>T2G8J4</accession>
<dbReference type="RefSeq" id="WP_021758820.1">
    <property type="nucleotide sequence ID" value="NC_022444.1"/>
</dbReference>
<dbReference type="InterPro" id="IPR002882">
    <property type="entry name" value="CofD"/>
</dbReference>
<dbReference type="HOGENOM" id="CLU_044041_0_1_7"/>
<dbReference type="eggNOG" id="COG0391">
    <property type="taxonomic scope" value="Bacteria"/>
</dbReference>
<evidence type="ECO:0008006" key="3">
    <source>
        <dbReference type="Google" id="ProtNLM"/>
    </source>
</evidence>
<dbReference type="Gene3D" id="3.40.50.10680">
    <property type="entry name" value="CofD-like domains"/>
    <property type="match status" value="1"/>
</dbReference>
<dbReference type="Proteomes" id="UP000016587">
    <property type="component" value="Chromosome"/>
</dbReference>
<gene>
    <name evidence="1" type="ORF">DGI_0282</name>
</gene>
<dbReference type="GO" id="GO:0043743">
    <property type="term" value="F:LPPG:FO 2-phospho-L-lactate transferase activity"/>
    <property type="evidence" value="ECO:0007669"/>
    <property type="project" value="InterPro"/>
</dbReference>
<dbReference type="SUPFAM" id="SSF142338">
    <property type="entry name" value="CofD-like"/>
    <property type="match status" value="1"/>
</dbReference>
<dbReference type="AlphaFoldDB" id="T2G8J4"/>
<dbReference type="PATRIC" id="fig|1121448.10.peg.287"/>
<dbReference type="STRING" id="1121448.DGI_0282"/>
<reference evidence="1 2" key="1">
    <citation type="journal article" date="2013" name="J. Bacteriol.">
        <title>Roles of HynAB and Ech, the only two hydrogenases found in the model sulfate reducer Desulfovibrio gigas.</title>
        <authorList>
            <person name="Morais-Silva F.O."/>
            <person name="Santos C.I."/>
            <person name="Rodrigues R."/>
            <person name="Pereira I.A."/>
            <person name="Rodrigues-Pousada C."/>
        </authorList>
    </citation>
    <scope>NUCLEOTIDE SEQUENCE [LARGE SCALE GENOMIC DNA]</scope>
    <source>
        <strain evidence="2">ATCC 19364 / DSM 1382 / NCIMB 9332 / VKM B-1759</strain>
    </source>
</reference>
<name>T2G8J4_MEGG1</name>
<dbReference type="PANTHER" id="PTHR31240:SF0">
    <property type="entry name" value="MATERNAL EFFECT EMBRYO ARREST 18"/>
    <property type="match status" value="1"/>
</dbReference>
<sequence>MQRIQITHHINVPDPVKVARYRTAPHLGPRVLFFSGGTALKTLSQELINYTHNSIHIITPFDSGGSSAEIRKNFSMLGVGDIRNRLMALADRSLKGNPQIFDLFAYRFPKDAEPADLRERLRKLIEGKDPLVTRIHDPMRKLIRSHLRFFSERMPDNFELRGASIGNLILTGGYFNYSRHIDPVIYLFSKLVEARGAVRPVINMDLNLAAELADGSVIPGQHNITGKEAAPLASPIKRLFLTRERDPREDGLPPEEVEPPMVRRKVSDLIKTAEIICYPMGSFYSSLIANLLPRGVGTAIAEAQCPKVYVPNLGNDPEMLGMGLFDAVRTLLFYLEKSCSQSIARDRLLNFVLIDTKRGKYPTPLHLEKIRRFGVEVLDVELVTEQSAPYLDPNKVIEHVLSLV</sequence>
<keyword evidence="2" id="KW-1185">Reference proteome</keyword>
<dbReference type="InterPro" id="IPR038136">
    <property type="entry name" value="CofD-like_dom_sf"/>
</dbReference>
<protein>
    <recommendedName>
        <fullName evidence="3">GAK system CofD-like protein</fullName>
    </recommendedName>
</protein>
<evidence type="ECO:0000313" key="1">
    <source>
        <dbReference type="EMBL" id="AGW12212.1"/>
    </source>
</evidence>
<evidence type="ECO:0000313" key="2">
    <source>
        <dbReference type="Proteomes" id="UP000016587"/>
    </source>
</evidence>
<organism evidence="1 2">
    <name type="scientific">Megalodesulfovibrio gigas (strain ATCC 19364 / DSM 1382 / NCIMB 9332 / VKM B-1759)</name>
    <name type="common">Desulfovibrio gigas</name>
    <dbReference type="NCBI Taxonomy" id="1121448"/>
    <lineage>
        <taxon>Bacteria</taxon>
        <taxon>Pseudomonadati</taxon>
        <taxon>Thermodesulfobacteriota</taxon>
        <taxon>Desulfovibrionia</taxon>
        <taxon>Desulfovibrionales</taxon>
        <taxon>Desulfovibrionaceae</taxon>
        <taxon>Megalodesulfovibrio</taxon>
    </lineage>
</organism>
<reference evidence="2" key="2">
    <citation type="submission" date="2013-07" db="EMBL/GenBank/DDBJ databases">
        <authorList>
            <person name="Morais-Silva F.O."/>
            <person name="Rezende A.M."/>
            <person name="Pimentel C."/>
            <person name="Resende D.M."/>
            <person name="Santos C.I."/>
            <person name="Clemente C."/>
            <person name="de Oliveira L.M."/>
            <person name="da Silva S.M."/>
            <person name="Costa D.A."/>
            <person name="Varela-Raposo A."/>
            <person name="Horacio E.C.A."/>
            <person name="Matos M."/>
            <person name="Flores O."/>
            <person name="Ruiz J.C."/>
            <person name="Rodrigues-Pousada C."/>
        </authorList>
    </citation>
    <scope>NUCLEOTIDE SEQUENCE [LARGE SCALE GENOMIC DNA]</scope>
    <source>
        <strain evidence="2">ATCC 19364 / DSM 1382 / NCIMB 9332 / VKM B-1759</strain>
    </source>
</reference>
<dbReference type="InterPro" id="IPR027591">
    <property type="entry name" value="CofD-rel_GAK"/>
</dbReference>
<dbReference type="Pfam" id="PF01933">
    <property type="entry name" value="CofD"/>
    <property type="match status" value="1"/>
</dbReference>
<dbReference type="PANTHER" id="PTHR31240">
    <property type="entry name" value="MATERNAL EFFECT EMBRYO ARREST 18"/>
    <property type="match status" value="1"/>
</dbReference>
<dbReference type="KEGG" id="dgg:DGI_0282"/>
<dbReference type="NCBIfam" id="TIGR04357">
    <property type="entry name" value="CofD_rel_GAK"/>
    <property type="match status" value="1"/>
</dbReference>
<dbReference type="CDD" id="cd07187">
    <property type="entry name" value="YvcK_like"/>
    <property type="match status" value="1"/>
</dbReference>
<proteinExistence type="predicted"/>
<dbReference type="OrthoDB" id="5413830at2"/>